<protein>
    <submittedName>
        <fullName evidence="1">Uncharacterized protein</fullName>
    </submittedName>
</protein>
<dbReference type="Proteomes" id="UP001501047">
    <property type="component" value="Unassembled WGS sequence"/>
</dbReference>
<dbReference type="RefSeq" id="WP_343826711.1">
    <property type="nucleotide sequence ID" value="NZ_BAAACI010000006.1"/>
</dbReference>
<accession>A0ABN1KRX2</accession>
<dbReference type="EMBL" id="BAAACI010000006">
    <property type="protein sequence ID" value="GAA0774498.1"/>
    <property type="molecule type" value="Genomic_DNA"/>
</dbReference>
<organism evidence="1 2">
    <name type="scientific">Clostridium subterminale</name>
    <dbReference type="NCBI Taxonomy" id="1550"/>
    <lineage>
        <taxon>Bacteria</taxon>
        <taxon>Bacillati</taxon>
        <taxon>Bacillota</taxon>
        <taxon>Clostridia</taxon>
        <taxon>Eubacteriales</taxon>
        <taxon>Clostridiaceae</taxon>
        <taxon>Clostridium</taxon>
    </lineage>
</organism>
<comment type="caution">
    <text evidence="1">The sequence shown here is derived from an EMBL/GenBank/DDBJ whole genome shotgun (WGS) entry which is preliminary data.</text>
</comment>
<sequence length="231" mass="27077">MSITWKELKKKYKKIELAKFLAEEYIEYGTYEAIARKYGTEHANVSSAINYHAEKLKVAYPQTYKEFKEHAYMARGRNTKKIRHLGGEKWKEIKDKYKGIERVRFVMREVVEEGSLGAFGEKYGVSTSTLCKMISYYRDELNTDYPEELARYKAYAGYATKKNPYHKPLGNKFSSKVFENLSKEILDSEFLDFVDNYYTGELSSIQLIEMAKEKGIRVYELNNDGKKKFIV</sequence>
<evidence type="ECO:0000313" key="1">
    <source>
        <dbReference type="EMBL" id="GAA0774498.1"/>
    </source>
</evidence>
<gene>
    <name evidence="1" type="ORF">GCM10008908_24430</name>
</gene>
<reference evidence="1 2" key="1">
    <citation type="journal article" date="2019" name="Int. J. Syst. Evol. Microbiol.">
        <title>The Global Catalogue of Microorganisms (GCM) 10K type strain sequencing project: providing services to taxonomists for standard genome sequencing and annotation.</title>
        <authorList>
            <consortium name="The Broad Institute Genomics Platform"/>
            <consortium name="The Broad Institute Genome Sequencing Center for Infectious Disease"/>
            <person name="Wu L."/>
            <person name="Ma J."/>
        </authorList>
    </citation>
    <scope>NUCLEOTIDE SEQUENCE [LARGE SCALE GENOMIC DNA]</scope>
    <source>
        <strain evidence="1 2">JCM 1417</strain>
    </source>
</reference>
<evidence type="ECO:0000313" key="2">
    <source>
        <dbReference type="Proteomes" id="UP001501047"/>
    </source>
</evidence>
<keyword evidence="2" id="KW-1185">Reference proteome</keyword>
<name>A0ABN1KRX2_CLOSU</name>
<proteinExistence type="predicted"/>